<protein>
    <recommendedName>
        <fullName evidence="6">Pre-rRNA-processing protein</fullName>
    </recommendedName>
</protein>
<reference evidence="9" key="1">
    <citation type="journal article" date="2023" name="IMA Fungus">
        <title>Comparative genomic study of the Penicillium genus elucidates a diverse pangenome and 15 lateral gene transfer events.</title>
        <authorList>
            <person name="Petersen C."/>
            <person name="Sorensen T."/>
            <person name="Nielsen M.R."/>
            <person name="Sondergaard T.E."/>
            <person name="Sorensen J.L."/>
            <person name="Fitzpatrick D.A."/>
            <person name="Frisvad J.C."/>
            <person name="Nielsen K.L."/>
        </authorList>
    </citation>
    <scope>NUCLEOTIDE SEQUENCE</scope>
    <source>
        <strain evidence="9">IBT 17514</strain>
    </source>
</reference>
<dbReference type="Proteomes" id="UP001215712">
    <property type="component" value="Unassembled WGS sequence"/>
</dbReference>
<comment type="caution">
    <text evidence="9">The sequence shown here is derived from an EMBL/GenBank/DDBJ whole genome shotgun (WGS) entry which is preliminary data.</text>
</comment>
<evidence type="ECO:0000256" key="1">
    <source>
        <dbReference type="ARBA" id="ARBA00002355"/>
    </source>
</evidence>
<dbReference type="GO" id="GO:0120330">
    <property type="term" value="C:rixosome complex"/>
    <property type="evidence" value="ECO:0007669"/>
    <property type="project" value="UniProtKB-UniRule"/>
</dbReference>
<evidence type="ECO:0000313" key="9">
    <source>
        <dbReference type="EMBL" id="KAJ5703310.1"/>
    </source>
</evidence>
<reference evidence="9" key="2">
    <citation type="submission" date="2023-01" db="EMBL/GenBank/DDBJ databases">
        <authorList>
            <person name="Petersen C."/>
        </authorList>
    </citation>
    <scope>NUCLEOTIDE SEQUENCE</scope>
    <source>
        <strain evidence="9">IBT 17514</strain>
    </source>
</reference>
<dbReference type="InterPro" id="IPR011989">
    <property type="entry name" value="ARM-like"/>
</dbReference>
<dbReference type="SUPFAM" id="SSF48371">
    <property type="entry name" value="ARM repeat"/>
    <property type="match status" value="1"/>
</dbReference>
<dbReference type="Pfam" id="PF12333">
    <property type="entry name" value="Ipi1_N"/>
    <property type="match status" value="1"/>
</dbReference>
<keyword evidence="6" id="KW-0698">rRNA processing</keyword>
<comment type="subunit">
    <text evidence="4">Component of the RIX1 complex, composed of IPI1, RIX1/IPI2 and IPI3 in a 1:2:2 stoichiometry. The complex interacts (via RIX1) with MDN1 (via its hexameric AAA ATPase ring) and the pre-60S ribosome particles.</text>
</comment>
<evidence type="ECO:0000256" key="4">
    <source>
        <dbReference type="ARBA" id="ARBA00011141"/>
    </source>
</evidence>
<organism evidence="9 10">
    <name type="scientific">Penicillium malachiteum</name>
    <dbReference type="NCBI Taxonomy" id="1324776"/>
    <lineage>
        <taxon>Eukaryota</taxon>
        <taxon>Fungi</taxon>
        <taxon>Dikarya</taxon>
        <taxon>Ascomycota</taxon>
        <taxon>Pezizomycotina</taxon>
        <taxon>Eurotiomycetes</taxon>
        <taxon>Eurotiomycetidae</taxon>
        <taxon>Eurotiales</taxon>
        <taxon>Aspergillaceae</taxon>
        <taxon>Penicillium</taxon>
    </lineage>
</organism>
<keyword evidence="5 6" id="KW-0539">Nucleus</keyword>
<evidence type="ECO:0000256" key="6">
    <source>
        <dbReference type="RuleBase" id="RU368021"/>
    </source>
</evidence>
<dbReference type="Gene3D" id="1.25.10.10">
    <property type="entry name" value="Leucine-rich Repeat Variant"/>
    <property type="match status" value="1"/>
</dbReference>
<dbReference type="GO" id="GO:0005634">
    <property type="term" value="C:nucleus"/>
    <property type="evidence" value="ECO:0007669"/>
    <property type="project" value="UniProtKB-SubCell"/>
</dbReference>
<feature type="region of interest" description="Disordered" evidence="7">
    <location>
        <begin position="1"/>
        <end position="36"/>
    </location>
</feature>
<dbReference type="EMBL" id="JAQJAN010000023">
    <property type="protein sequence ID" value="KAJ5703310.1"/>
    <property type="molecule type" value="Genomic_DNA"/>
</dbReference>
<evidence type="ECO:0000256" key="2">
    <source>
        <dbReference type="ARBA" id="ARBA00004123"/>
    </source>
</evidence>
<evidence type="ECO:0000313" key="10">
    <source>
        <dbReference type="Proteomes" id="UP001215712"/>
    </source>
</evidence>
<dbReference type="PANTHER" id="PTHR16056">
    <property type="entry name" value="REGULATOR OF MICROTUBULE DYNAMICS PROTEIN"/>
    <property type="match status" value="1"/>
</dbReference>
<feature type="domain" description="Pre-rRNA-processing protein Ipi1 N-terminal" evidence="8">
    <location>
        <begin position="132"/>
        <end position="230"/>
    </location>
</feature>
<dbReference type="AlphaFoldDB" id="A0AAD6MQ62"/>
<feature type="region of interest" description="Disordered" evidence="7">
    <location>
        <begin position="238"/>
        <end position="260"/>
    </location>
</feature>
<dbReference type="InterPro" id="IPR016024">
    <property type="entry name" value="ARM-type_fold"/>
</dbReference>
<accession>A0AAD6MQ62</accession>
<dbReference type="GO" id="GO:0006364">
    <property type="term" value="P:rRNA processing"/>
    <property type="evidence" value="ECO:0007669"/>
    <property type="project" value="UniProtKB-UniRule"/>
</dbReference>
<gene>
    <name evidence="9" type="ORF">N7493_011699</name>
</gene>
<evidence type="ECO:0000256" key="5">
    <source>
        <dbReference type="ARBA" id="ARBA00023242"/>
    </source>
</evidence>
<evidence type="ECO:0000259" key="8">
    <source>
        <dbReference type="Pfam" id="PF12333"/>
    </source>
</evidence>
<sequence length="347" mass="37378">MGSSTKRKKEKKQDFQKPKLKVGKARPKPENYTDTSFKSKAIVLNQQSLQLTAPSSNSQFTHHLSLLSSKSDTQRRDSLAHLTTSITSRPVNSPLPQPVSVMLPSLLPLLLDASNNVRTQLLKLLRTLPHSDVEDHVLQLLPYVRAGMTHLAPDIRVSAVEILSWLVESAGEQVVSCAGGWIKTLNCFLSVLGWHTDESAKWSSTRASFGKSGSKGKPMVKVLGALAEFLDAGVGEPGASAGVNGDQNGNDASASSASPFPLSETGHHMISASAAPYAYLNLFGQPRDEEGEMYETREDRYRVFATRFLPAVDRGLKSAREEGGELGRAASGVTKVLKGALSYGPGP</sequence>
<dbReference type="InterPro" id="IPR024679">
    <property type="entry name" value="Ipi1_N"/>
</dbReference>
<name>A0AAD6MQ62_9EURO</name>
<dbReference type="PANTHER" id="PTHR16056:SF2">
    <property type="entry name" value="TESTIS-EXPRESSED PROTEIN 10"/>
    <property type="match status" value="1"/>
</dbReference>
<feature type="compositionally biased region" description="Basic residues" evidence="7">
    <location>
        <begin position="1"/>
        <end position="10"/>
    </location>
</feature>
<keyword evidence="6" id="KW-0690">Ribosome biogenesis</keyword>
<evidence type="ECO:0000256" key="7">
    <source>
        <dbReference type="SAM" id="MobiDB-lite"/>
    </source>
</evidence>
<evidence type="ECO:0000256" key="3">
    <source>
        <dbReference type="ARBA" id="ARBA00006427"/>
    </source>
</evidence>
<proteinExistence type="inferred from homology"/>
<keyword evidence="10" id="KW-1185">Reference proteome</keyword>
<comment type="subcellular location">
    <subcellularLocation>
        <location evidence="2 6">Nucleus</location>
    </subcellularLocation>
</comment>
<comment type="similarity">
    <text evidence="3 6">Belongs to the IPI1/TEX10 family.</text>
</comment>
<comment type="function">
    <text evidence="1 6">Component of the RIX1 complex required for processing of ITS2 sequences from 35S pre-rRNA.</text>
</comment>